<name>A0A0M3IH32_ASCLU</name>
<proteinExistence type="predicted"/>
<accession>A0A0M3IH32</accession>
<evidence type="ECO:0000256" key="1">
    <source>
        <dbReference type="SAM" id="MobiDB-lite"/>
    </source>
</evidence>
<dbReference type="AlphaFoldDB" id="A0A0M3IH32"/>
<evidence type="ECO:0000313" key="3">
    <source>
        <dbReference type="WBParaSite" id="ALUE_0001767101-mRNA-1"/>
    </source>
</evidence>
<evidence type="ECO:0000313" key="2">
    <source>
        <dbReference type="Proteomes" id="UP000036681"/>
    </source>
</evidence>
<dbReference type="Proteomes" id="UP000036681">
    <property type="component" value="Unplaced"/>
</dbReference>
<dbReference type="WBParaSite" id="ALUE_0001767101-mRNA-1">
    <property type="protein sequence ID" value="ALUE_0001767101-mRNA-1"/>
    <property type="gene ID" value="ALUE_0001767101"/>
</dbReference>
<protein>
    <submittedName>
        <fullName evidence="3">KH_dom_type_1 domain-containing protein</fullName>
    </submittedName>
</protein>
<reference evidence="3" key="1">
    <citation type="submission" date="2017-02" db="UniProtKB">
        <authorList>
            <consortium name="WormBaseParasite"/>
        </authorList>
    </citation>
    <scope>IDENTIFICATION</scope>
</reference>
<keyword evidence="2" id="KW-1185">Reference proteome</keyword>
<organism evidence="2 3">
    <name type="scientific">Ascaris lumbricoides</name>
    <name type="common">Giant roundworm</name>
    <dbReference type="NCBI Taxonomy" id="6252"/>
    <lineage>
        <taxon>Eukaryota</taxon>
        <taxon>Metazoa</taxon>
        <taxon>Ecdysozoa</taxon>
        <taxon>Nematoda</taxon>
        <taxon>Chromadorea</taxon>
        <taxon>Rhabditida</taxon>
        <taxon>Spirurina</taxon>
        <taxon>Ascaridomorpha</taxon>
        <taxon>Ascaridoidea</taxon>
        <taxon>Ascarididae</taxon>
        <taxon>Ascaris</taxon>
    </lineage>
</organism>
<feature type="region of interest" description="Disordered" evidence="1">
    <location>
        <begin position="1"/>
        <end position="56"/>
    </location>
</feature>
<sequence length="230" mass="24324">MAGMGFDQRHNFQNTPNVGGGGPPMNGPSNGMPFPSPPHGFAMNQQPSSPGGPLFGSAFPFNNNFTDANNNQIGFSNARFMPHDNNRGVPPTPMNSPAFWQGPPNMNGIVTSPFGTHPYGNGGMIGAQPMNYGRPSGYGGNAALQYDGRVAQIHAPGQVRPTYVGNPGNRSEYAFRGSNIIATIESTPEGAARILIGEGPAGTLQVINEDRIFDLLLRSAIKVLSLKICQ</sequence>